<dbReference type="AlphaFoldDB" id="A0A1P9WT24"/>
<keyword evidence="4" id="KW-0804">Transcription</keyword>
<dbReference type="GO" id="GO:0006355">
    <property type="term" value="P:regulation of DNA-templated transcription"/>
    <property type="evidence" value="ECO:0007669"/>
    <property type="project" value="InterPro"/>
</dbReference>
<dbReference type="PROSITE" id="PS50043">
    <property type="entry name" value="HTH_LUXR_2"/>
    <property type="match status" value="1"/>
</dbReference>
<dbReference type="PROSITE" id="PS50110">
    <property type="entry name" value="RESPONSE_REGULATORY"/>
    <property type="match status" value="1"/>
</dbReference>
<dbReference type="SMART" id="SM00448">
    <property type="entry name" value="REC"/>
    <property type="match status" value="1"/>
</dbReference>
<feature type="domain" description="HTH luxR-type" evidence="6">
    <location>
        <begin position="147"/>
        <end position="212"/>
    </location>
</feature>
<dbReference type="EMBL" id="CP014263">
    <property type="protein sequence ID" value="AQG78483.1"/>
    <property type="molecule type" value="Genomic_DNA"/>
</dbReference>
<evidence type="ECO:0000256" key="3">
    <source>
        <dbReference type="ARBA" id="ARBA00023125"/>
    </source>
</evidence>
<dbReference type="KEGG" id="smon:AWR27_03485"/>
<evidence type="ECO:0000256" key="2">
    <source>
        <dbReference type="ARBA" id="ARBA00023015"/>
    </source>
</evidence>
<accession>A0A1P9WT24</accession>
<dbReference type="InterPro" id="IPR058245">
    <property type="entry name" value="NreC/VraR/RcsB-like_REC"/>
</dbReference>
<keyword evidence="9" id="KW-1185">Reference proteome</keyword>
<keyword evidence="1 5" id="KW-0597">Phosphoprotein</keyword>
<evidence type="ECO:0000259" key="6">
    <source>
        <dbReference type="PROSITE" id="PS50043"/>
    </source>
</evidence>
<protein>
    <recommendedName>
        <fullName evidence="10">LuxR family transcriptional regulator</fullName>
    </recommendedName>
</protein>
<dbReference type="SUPFAM" id="SSF52172">
    <property type="entry name" value="CheY-like"/>
    <property type="match status" value="1"/>
</dbReference>
<dbReference type="CDD" id="cd17535">
    <property type="entry name" value="REC_NarL-like"/>
    <property type="match status" value="1"/>
</dbReference>
<evidence type="ECO:0000256" key="5">
    <source>
        <dbReference type="PROSITE-ProRule" id="PRU00169"/>
    </source>
</evidence>
<dbReference type="STRING" id="1178516.AWR27_03485"/>
<gene>
    <name evidence="8" type="ORF">AWR27_03485</name>
</gene>
<dbReference type="InterPro" id="IPR016032">
    <property type="entry name" value="Sig_transdc_resp-reg_C-effctor"/>
</dbReference>
<keyword evidence="3" id="KW-0238">DNA-binding</keyword>
<dbReference type="Pfam" id="PF00072">
    <property type="entry name" value="Response_reg"/>
    <property type="match status" value="1"/>
</dbReference>
<dbReference type="SMART" id="SM00421">
    <property type="entry name" value="HTH_LUXR"/>
    <property type="match status" value="1"/>
</dbReference>
<dbReference type="PROSITE" id="PS00622">
    <property type="entry name" value="HTH_LUXR_1"/>
    <property type="match status" value="1"/>
</dbReference>
<dbReference type="Proteomes" id="UP000187941">
    <property type="component" value="Chromosome"/>
</dbReference>
<dbReference type="GO" id="GO:0000160">
    <property type="term" value="P:phosphorelay signal transduction system"/>
    <property type="evidence" value="ECO:0007669"/>
    <property type="project" value="InterPro"/>
</dbReference>
<dbReference type="PANTHER" id="PTHR43214:SF41">
    <property type="entry name" value="NITRATE_NITRITE RESPONSE REGULATOR PROTEIN NARP"/>
    <property type="match status" value="1"/>
</dbReference>
<dbReference type="InterPro" id="IPR039420">
    <property type="entry name" value="WalR-like"/>
</dbReference>
<dbReference type="InterPro" id="IPR011006">
    <property type="entry name" value="CheY-like_superfamily"/>
</dbReference>
<evidence type="ECO:0000256" key="4">
    <source>
        <dbReference type="ARBA" id="ARBA00023163"/>
    </source>
</evidence>
<feature type="modified residue" description="4-aspartylphosphate" evidence="5">
    <location>
        <position position="61"/>
    </location>
</feature>
<evidence type="ECO:0000256" key="1">
    <source>
        <dbReference type="ARBA" id="ARBA00022553"/>
    </source>
</evidence>
<evidence type="ECO:0008006" key="10">
    <source>
        <dbReference type="Google" id="ProtNLM"/>
    </source>
</evidence>
<dbReference type="PRINTS" id="PR00038">
    <property type="entry name" value="HTHLUXR"/>
</dbReference>
<dbReference type="Pfam" id="PF00196">
    <property type="entry name" value="GerE"/>
    <property type="match status" value="1"/>
</dbReference>
<organism evidence="8 9">
    <name type="scientific">Spirosoma montaniterrae</name>
    <dbReference type="NCBI Taxonomy" id="1178516"/>
    <lineage>
        <taxon>Bacteria</taxon>
        <taxon>Pseudomonadati</taxon>
        <taxon>Bacteroidota</taxon>
        <taxon>Cytophagia</taxon>
        <taxon>Cytophagales</taxon>
        <taxon>Cytophagaceae</taxon>
        <taxon>Spirosoma</taxon>
    </lineage>
</organism>
<feature type="domain" description="Response regulatory" evidence="7">
    <location>
        <begin position="10"/>
        <end position="126"/>
    </location>
</feature>
<dbReference type="OrthoDB" id="9797341at2"/>
<dbReference type="PANTHER" id="PTHR43214">
    <property type="entry name" value="TWO-COMPONENT RESPONSE REGULATOR"/>
    <property type="match status" value="1"/>
</dbReference>
<sequence length="213" mass="24076">MAEPALTIIRALIVDDHRLFNDGLKSMLANEPSIDVVGQVYQSKDTPNAVARLTPDILLMDFNMPGINGLDLTRQLLRDWPRLNVLILSMYAEQRHIDEFKKAGVKGYVLKTADVDEVVKAIRVTADGGMYFGLLNTRTADPHADDGFMRKFRLTPREVEVIGLIRQGLTNPQIADRMNVSFYTIETHRRNVYLKLDVNSTADLIRFMEENGG</sequence>
<dbReference type="RefSeq" id="WP_077129923.1">
    <property type="nucleotide sequence ID" value="NZ_CP014263.1"/>
</dbReference>
<evidence type="ECO:0000313" key="9">
    <source>
        <dbReference type="Proteomes" id="UP000187941"/>
    </source>
</evidence>
<dbReference type="InterPro" id="IPR000792">
    <property type="entry name" value="Tscrpt_reg_LuxR_C"/>
</dbReference>
<dbReference type="Gene3D" id="3.40.50.2300">
    <property type="match status" value="1"/>
</dbReference>
<reference evidence="8 9" key="1">
    <citation type="submission" date="2016-01" db="EMBL/GenBank/DDBJ databases">
        <authorList>
            <person name="Oliw E.H."/>
        </authorList>
    </citation>
    <scope>NUCLEOTIDE SEQUENCE [LARGE SCALE GENOMIC DNA]</scope>
    <source>
        <strain evidence="8 9">DY10</strain>
    </source>
</reference>
<dbReference type="SUPFAM" id="SSF46894">
    <property type="entry name" value="C-terminal effector domain of the bipartite response regulators"/>
    <property type="match status" value="1"/>
</dbReference>
<evidence type="ECO:0000313" key="8">
    <source>
        <dbReference type="EMBL" id="AQG78483.1"/>
    </source>
</evidence>
<name>A0A1P9WT24_9BACT</name>
<dbReference type="CDD" id="cd06170">
    <property type="entry name" value="LuxR_C_like"/>
    <property type="match status" value="1"/>
</dbReference>
<dbReference type="InterPro" id="IPR001789">
    <property type="entry name" value="Sig_transdc_resp-reg_receiver"/>
</dbReference>
<proteinExistence type="predicted"/>
<evidence type="ECO:0000259" key="7">
    <source>
        <dbReference type="PROSITE" id="PS50110"/>
    </source>
</evidence>
<dbReference type="GO" id="GO:0003677">
    <property type="term" value="F:DNA binding"/>
    <property type="evidence" value="ECO:0007669"/>
    <property type="project" value="UniProtKB-KW"/>
</dbReference>
<keyword evidence="2" id="KW-0805">Transcription regulation</keyword>